<organism evidence="2 3">
    <name type="scientific">Halorubrum tailed virus 25</name>
    <dbReference type="NCBI Taxonomy" id="2878006"/>
    <lineage>
        <taxon>Viruses</taxon>
        <taxon>Duplodnaviria</taxon>
        <taxon>Heunggongvirae</taxon>
        <taxon>Uroviricota</taxon>
        <taxon>Caudoviricetes</taxon>
        <taxon>Thumleimavirales</taxon>
        <taxon>Hafunaviridae</taxon>
        <taxon>Laminvirus</taxon>
        <taxon>Laminvirus thailandense</taxon>
        <taxon>Laminvirus HRTV25</taxon>
    </lineage>
</organism>
<evidence type="ECO:0000256" key="1">
    <source>
        <dbReference type="SAM" id="MobiDB-lite"/>
    </source>
</evidence>
<evidence type="ECO:0000313" key="3">
    <source>
        <dbReference type="Proteomes" id="UP000827232"/>
    </source>
</evidence>
<dbReference type="EMBL" id="MZ334521">
    <property type="protein sequence ID" value="UBF22609.1"/>
    <property type="molecule type" value="Genomic_DNA"/>
</dbReference>
<sequence>MTTLISPLGSGGPNDPLRDTASHQSMFAIYGLDDFAPRYVPNRFSFSKERNLDRSENFCGGEDVEDLGSKNREVHISGRIRHRELTAFHNLLDTDVPVDMISPGWSGEVRVLDGEFDGPRGRDPATNEYLYQYSLNVVSTGRDESTYRDE</sequence>
<keyword evidence="3" id="KW-1185">Reference proteome</keyword>
<proteinExistence type="predicted"/>
<feature type="region of interest" description="Disordered" evidence="1">
    <location>
        <begin position="1"/>
        <end position="20"/>
    </location>
</feature>
<reference evidence="2" key="1">
    <citation type="submission" date="2021-05" db="EMBL/GenBank/DDBJ databases">
        <title>Diversity, taxonomy and evolution of archaeal viruses of the class Caudoviricetes.</title>
        <authorList>
            <person name="Liu Y."/>
            <person name="Demina T.A."/>
            <person name="Roux S."/>
            <person name="Aiewsakun P."/>
            <person name="Kazlauskas D."/>
            <person name="Simmonds P."/>
            <person name="Prangishvili D."/>
            <person name="Oksanen H.M."/>
            <person name="Krupovic M."/>
        </authorList>
    </citation>
    <scope>NUCLEOTIDE SEQUENCE</scope>
    <source>
        <strain evidence="2">HRTV-25/14</strain>
    </source>
</reference>
<dbReference type="Proteomes" id="UP000827232">
    <property type="component" value="Segment"/>
</dbReference>
<protein>
    <submittedName>
        <fullName evidence="2">Uncharacterized protein</fullName>
    </submittedName>
</protein>
<accession>A0AAE8XZS7</accession>
<evidence type="ECO:0000313" key="2">
    <source>
        <dbReference type="EMBL" id="UBF22609.1"/>
    </source>
</evidence>
<name>A0AAE8XZS7_9CAUD</name>
<gene>
    <name evidence="2" type="ORF">HRTV-25_gp28</name>
</gene>